<keyword evidence="2" id="KW-1185">Reference proteome</keyword>
<dbReference type="Proteomes" id="UP001187415">
    <property type="component" value="Unassembled WGS sequence"/>
</dbReference>
<gene>
    <name evidence="1" type="ORF">Q5P01_021776</name>
</gene>
<evidence type="ECO:0000313" key="1">
    <source>
        <dbReference type="EMBL" id="KAK2824601.1"/>
    </source>
</evidence>
<evidence type="ECO:0000313" key="2">
    <source>
        <dbReference type="Proteomes" id="UP001187415"/>
    </source>
</evidence>
<protein>
    <submittedName>
        <fullName evidence="1">Uncharacterized protein</fullName>
    </submittedName>
</protein>
<dbReference type="EMBL" id="JAUPFM010000017">
    <property type="protein sequence ID" value="KAK2824601.1"/>
    <property type="molecule type" value="Genomic_DNA"/>
</dbReference>
<reference evidence="1" key="1">
    <citation type="submission" date="2023-07" db="EMBL/GenBank/DDBJ databases">
        <title>Chromosome-level Genome Assembly of Striped Snakehead (Channa striata).</title>
        <authorList>
            <person name="Liu H."/>
        </authorList>
    </citation>
    <scope>NUCLEOTIDE SEQUENCE</scope>
    <source>
        <strain evidence="1">Gz</strain>
        <tissue evidence="1">Muscle</tissue>
    </source>
</reference>
<sequence>MFYSDCFSCRYSKCIFNFFLTNEQLICRAPLVHMFVFLSWMRFRTQPSQITLDLGPALHGWGWGGLGFSVVPMHTETYDE</sequence>
<comment type="caution">
    <text evidence="1">The sequence shown here is derived from an EMBL/GenBank/DDBJ whole genome shotgun (WGS) entry which is preliminary data.</text>
</comment>
<name>A0AA88RZE9_CHASR</name>
<accession>A0AA88RZE9</accession>
<organism evidence="1 2">
    <name type="scientific">Channa striata</name>
    <name type="common">Snakehead murrel</name>
    <name type="synonym">Ophicephalus striatus</name>
    <dbReference type="NCBI Taxonomy" id="64152"/>
    <lineage>
        <taxon>Eukaryota</taxon>
        <taxon>Metazoa</taxon>
        <taxon>Chordata</taxon>
        <taxon>Craniata</taxon>
        <taxon>Vertebrata</taxon>
        <taxon>Euteleostomi</taxon>
        <taxon>Actinopterygii</taxon>
        <taxon>Neopterygii</taxon>
        <taxon>Teleostei</taxon>
        <taxon>Neoteleostei</taxon>
        <taxon>Acanthomorphata</taxon>
        <taxon>Anabantaria</taxon>
        <taxon>Anabantiformes</taxon>
        <taxon>Channoidei</taxon>
        <taxon>Channidae</taxon>
        <taxon>Channa</taxon>
    </lineage>
</organism>
<dbReference type="AlphaFoldDB" id="A0AA88RZE9"/>
<proteinExistence type="predicted"/>